<proteinExistence type="predicted"/>
<evidence type="ECO:0000313" key="3">
    <source>
        <dbReference type="EMBL" id="VAX06368.1"/>
    </source>
</evidence>
<evidence type="ECO:0000256" key="2">
    <source>
        <dbReference type="SAM" id="Phobius"/>
    </source>
</evidence>
<keyword evidence="2" id="KW-1133">Transmembrane helix</keyword>
<sequence>MITKARNIQDKKEDRLSMRHSLMVWVAGAVLGWVVAVVSVWTALNDTNSNIADNNVSPAEQMEQIMPAAGKQEEKDN</sequence>
<name>A0A3B1B4I9_9ZZZZ</name>
<keyword evidence="2" id="KW-0812">Transmembrane</keyword>
<keyword evidence="2" id="KW-0472">Membrane</keyword>
<dbReference type="EMBL" id="UOFW01000162">
    <property type="protein sequence ID" value="VAX06368.1"/>
    <property type="molecule type" value="Genomic_DNA"/>
</dbReference>
<feature type="transmembrane region" description="Helical" evidence="2">
    <location>
        <begin position="21"/>
        <end position="44"/>
    </location>
</feature>
<evidence type="ECO:0000256" key="1">
    <source>
        <dbReference type="SAM" id="MobiDB-lite"/>
    </source>
</evidence>
<organism evidence="3">
    <name type="scientific">hydrothermal vent metagenome</name>
    <dbReference type="NCBI Taxonomy" id="652676"/>
    <lineage>
        <taxon>unclassified sequences</taxon>
        <taxon>metagenomes</taxon>
        <taxon>ecological metagenomes</taxon>
    </lineage>
</organism>
<protein>
    <submittedName>
        <fullName evidence="3">Uncharacterized protein</fullName>
    </submittedName>
</protein>
<dbReference type="AlphaFoldDB" id="A0A3B1B4I9"/>
<accession>A0A3B1B4I9</accession>
<reference evidence="3" key="1">
    <citation type="submission" date="2018-06" db="EMBL/GenBank/DDBJ databases">
        <authorList>
            <person name="Zhirakovskaya E."/>
        </authorList>
    </citation>
    <scope>NUCLEOTIDE SEQUENCE</scope>
</reference>
<gene>
    <name evidence="3" type="ORF">MNBD_ALPHA03-151</name>
</gene>
<feature type="region of interest" description="Disordered" evidence="1">
    <location>
        <begin position="50"/>
        <end position="77"/>
    </location>
</feature>